<dbReference type="InterPro" id="IPR012341">
    <property type="entry name" value="6hp_glycosidase-like_sf"/>
</dbReference>
<evidence type="ECO:0000313" key="1">
    <source>
        <dbReference type="EMBL" id="WRQ86581.1"/>
    </source>
</evidence>
<accession>A0ABZ1C526</accession>
<dbReference type="SUPFAM" id="SSF48208">
    <property type="entry name" value="Six-hairpin glycosidases"/>
    <property type="match status" value="1"/>
</dbReference>
<evidence type="ECO:0008006" key="3">
    <source>
        <dbReference type="Google" id="ProtNLM"/>
    </source>
</evidence>
<proteinExistence type="predicted"/>
<organism evidence="1 2">
    <name type="scientific">Actomonas aquatica</name>
    <dbReference type="NCBI Taxonomy" id="2866162"/>
    <lineage>
        <taxon>Bacteria</taxon>
        <taxon>Pseudomonadati</taxon>
        <taxon>Verrucomicrobiota</taxon>
        <taxon>Opitutia</taxon>
        <taxon>Opitutales</taxon>
        <taxon>Opitutaceae</taxon>
        <taxon>Actomonas</taxon>
    </lineage>
</organism>
<keyword evidence="2" id="KW-1185">Reference proteome</keyword>
<dbReference type="Proteomes" id="UP000738431">
    <property type="component" value="Chromosome"/>
</dbReference>
<dbReference type="Gene3D" id="1.50.10.10">
    <property type="match status" value="1"/>
</dbReference>
<dbReference type="InterPro" id="IPR008928">
    <property type="entry name" value="6-hairpin_glycosidase_sf"/>
</dbReference>
<sequence>MRHLLVFVALASSLAASPPIDRHALVARNNPVVTTVDPWAPLTVGNGGFAFTVDVTGLQTFGDHYYANGIPLETLARWCWVTEANPENYTVADANRDYVQPDGTTLALPSNSDEAAGQWLRRNPRLHPLGQLALDWRKPDGSPFTPADIVDPHQTLDQWTGVITSHFTLGAEPVSVRTSCAPDSDTIAIELESPLVARGELRLRLRFPRGHDPSVKNTPAFDWSQPESHRSELRDTHTIAREVLGTTYTVTTSLPITPDAAAPHTFAFEPNEGTTTLALSLRYSESVPTNRIPEPAAVRAASAAHWEQFWTRGAAVDLTGSTNPLAPKLERRIVQSQYLTAVQSVGEVPPQESGLTCNTWYGKHHTEMIWWHTAHFVLWGRPDLAATNLDWFVRRLPEARTLAASRNLAGARWAKMVGPDMRESPGGNPLIVWNQPHPIYLAELLRRHDPAAAHATHYFDLVQDTAACLATMLQWDETRGTYVLGPPLWIAQEIHDQATSQNPSFELAYWRWALETAQTWRERAGLERNADWDHRLAHLPPLATDDGKYVALESHPDTWTNLNSRHDHPQMLMPLGFLPGGPDVDRATMDRTLDAVLADWDWETKIWGWDYPMIAMTATRLNRPQDAIEVLLRDGPNNRYAPNGHCPQGSDRARQGAAPGRTEIAVYLPANGSFLSAVALMIAGWEGNETPHPGIPNDGTWTVRAEGLQPLP</sequence>
<dbReference type="RefSeq" id="WP_221033041.1">
    <property type="nucleotide sequence ID" value="NZ_CP139781.1"/>
</dbReference>
<dbReference type="EMBL" id="CP139781">
    <property type="protein sequence ID" value="WRQ86581.1"/>
    <property type="molecule type" value="Genomic_DNA"/>
</dbReference>
<protein>
    <recommendedName>
        <fullName evidence="3">Glycoside hydrolase family 65</fullName>
    </recommendedName>
</protein>
<name>A0ABZ1C526_9BACT</name>
<reference evidence="1 2" key="1">
    <citation type="submission" date="2023-12" db="EMBL/GenBank/DDBJ databases">
        <title>Description of an unclassified Opitutus bacterium of Verrucomicrobiota.</title>
        <authorList>
            <person name="Zhang D.-F."/>
        </authorList>
    </citation>
    <scope>NUCLEOTIDE SEQUENCE [LARGE SCALE GENOMIC DNA]</scope>
    <source>
        <strain evidence="1 2">WL0086</strain>
    </source>
</reference>
<evidence type="ECO:0000313" key="2">
    <source>
        <dbReference type="Proteomes" id="UP000738431"/>
    </source>
</evidence>
<gene>
    <name evidence="1" type="ORF">K1X11_017350</name>
</gene>